<organism evidence="4 5">
    <name type="scientific">Streptomyces ureilyticus</name>
    <dbReference type="NCBI Taxonomy" id="1775131"/>
    <lineage>
        <taxon>Bacteria</taxon>
        <taxon>Bacillati</taxon>
        <taxon>Actinomycetota</taxon>
        <taxon>Actinomycetes</taxon>
        <taxon>Kitasatosporales</taxon>
        <taxon>Streptomycetaceae</taxon>
        <taxon>Streptomyces</taxon>
    </lineage>
</organism>
<feature type="region of interest" description="Disordered" evidence="1">
    <location>
        <begin position="1"/>
        <end position="40"/>
    </location>
</feature>
<reference evidence="4 5" key="1">
    <citation type="submission" date="2020-02" db="EMBL/GenBank/DDBJ databases">
        <title>Whole-genome analyses of novel actinobacteria.</title>
        <authorList>
            <person name="Sahin N."/>
            <person name="Tokatli A."/>
        </authorList>
    </citation>
    <scope>NUCLEOTIDE SEQUENCE [LARGE SCALE GENOMIC DNA]</scope>
    <source>
        <strain evidence="4 5">YC419</strain>
    </source>
</reference>
<evidence type="ECO:0000313" key="4">
    <source>
        <dbReference type="EMBL" id="NGO45949.1"/>
    </source>
</evidence>
<evidence type="ECO:0000256" key="1">
    <source>
        <dbReference type="SAM" id="MobiDB-lite"/>
    </source>
</evidence>
<dbReference type="GO" id="GO:0016746">
    <property type="term" value="F:acyltransferase activity"/>
    <property type="evidence" value="ECO:0007669"/>
    <property type="project" value="UniProtKB-KW"/>
</dbReference>
<feature type="transmembrane region" description="Helical" evidence="2">
    <location>
        <begin position="139"/>
        <end position="160"/>
    </location>
</feature>
<dbReference type="PANTHER" id="PTHR23028">
    <property type="entry name" value="ACETYLTRANSFERASE"/>
    <property type="match status" value="1"/>
</dbReference>
<dbReference type="InterPro" id="IPR050879">
    <property type="entry name" value="Acyltransferase_3"/>
</dbReference>
<dbReference type="Proteomes" id="UP001518140">
    <property type="component" value="Unassembled WGS sequence"/>
</dbReference>
<evidence type="ECO:0000256" key="2">
    <source>
        <dbReference type="SAM" id="Phobius"/>
    </source>
</evidence>
<evidence type="ECO:0000259" key="3">
    <source>
        <dbReference type="Pfam" id="PF01757"/>
    </source>
</evidence>
<sequence>MTSVDSKSAPTESSEAGTSPHSATPHSTATISTGADATPTPRIIARPRASRLRALDGLRLIAALMVAAYHYGGRDGQVAEAWGSSAKLQFPTLHEWFAYGCLGVHIFFVISGFVICMSGWGRPLRSFFASRASRLLPSYWAAVILVTMVFALPVVAYKAVSPSDALLNLTMMQQPLGVDRVLGVCWTLWAEVRFYALFALCVVMPGANRQGIILFCAGWTMAAAIAQAANEPLLDLVLMPEYAPFFIGGIGLYLIHRDRHDAYAWGIVGVSWLIGQHYAVSSLWHAPNPDFFSYRTSSGIILVVTFGFIAVAAIALGWLNWAHWRWLTVAGALTYPFYLVHEHLGWVAIKAYHQTLNIPAHATFLLTIATMLLLAWLLNRLVEDRIGPRLRSALSRPRR</sequence>
<feature type="transmembrane region" description="Helical" evidence="2">
    <location>
        <begin position="262"/>
        <end position="280"/>
    </location>
</feature>
<feature type="transmembrane region" description="Helical" evidence="2">
    <location>
        <begin position="326"/>
        <end position="349"/>
    </location>
</feature>
<protein>
    <submittedName>
        <fullName evidence="4">Acyltransferase</fullName>
    </submittedName>
</protein>
<keyword evidence="2" id="KW-0812">Transmembrane</keyword>
<comment type="caution">
    <text evidence="4">The sequence shown here is derived from an EMBL/GenBank/DDBJ whole genome shotgun (WGS) entry which is preliminary data.</text>
</comment>
<dbReference type="Pfam" id="PF01757">
    <property type="entry name" value="Acyl_transf_3"/>
    <property type="match status" value="1"/>
</dbReference>
<proteinExistence type="predicted"/>
<feature type="transmembrane region" description="Helical" evidence="2">
    <location>
        <begin position="180"/>
        <end position="204"/>
    </location>
</feature>
<dbReference type="PANTHER" id="PTHR23028:SF53">
    <property type="entry name" value="ACYL_TRANSF_3 DOMAIN-CONTAINING PROTEIN"/>
    <property type="match status" value="1"/>
</dbReference>
<keyword evidence="4" id="KW-0012">Acyltransferase</keyword>
<feature type="transmembrane region" description="Helical" evidence="2">
    <location>
        <begin position="300"/>
        <end position="319"/>
    </location>
</feature>
<feature type="transmembrane region" description="Helical" evidence="2">
    <location>
        <begin position="96"/>
        <end position="118"/>
    </location>
</feature>
<evidence type="ECO:0000313" key="5">
    <source>
        <dbReference type="Proteomes" id="UP001518140"/>
    </source>
</evidence>
<keyword evidence="4" id="KW-0808">Transferase</keyword>
<keyword evidence="2" id="KW-1133">Transmembrane helix</keyword>
<feature type="domain" description="Acyltransferase 3" evidence="3">
    <location>
        <begin position="54"/>
        <end position="379"/>
    </location>
</feature>
<gene>
    <name evidence="4" type="ORF">G6048_28715</name>
</gene>
<dbReference type="EMBL" id="JAAKZX010000109">
    <property type="protein sequence ID" value="NGO45949.1"/>
    <property type="molecule type" value="Genomic_DNA"/>
</dbReference>
<dbReference type="RefSeq" id="WP_165342489.1">
    <property type="nucleotide sequence ID" value="NZ_JAAKZX010000109.1"/>
</dbReference>
<feature type="transmembrane region" description="Helical" evidence="2">
    <location>
        <begin position="236"/>
        <end position="255"/>
    </location>
</feature>
<dbReference type="InterPro" id="IPR002656">
    <property type="entry name" value="Acyl_transf_3_dom"/>
</dbReference>
<keyword evidence="5" id="KW-1185">Reference proteome</keyword>
<feature type="transmembrane region" description="Helical" evidence="2">
    <location>
        <begin position="361"/>
        <end position="382"/>
    </location>
</feature>
<accession>A0ABX0E0U9</accession>
<feature type="compositionally biased region" description="Polar residues" evidence="1">
    <location>
        <begin position="1"/>
        <end position="35"/>
    </location>
</feature>
<keyword evidence="2" id="KW-0472">Membrane</keyword>
<feature type="transmembrane region" description="Helical" evidence="2">
    <location>
        <begin position="211"/>
        <end position="230"/>
    </location>
</feature>
<name>A0ABX0E0U9_9ACTN</name>